<evidence type="ECO:0000313" key="2">
    <source>
        <dbReference type="EMBL" id="QMW79557.1"/>
    </source>
</evidence>
<evidence type="ECO:0000313" key="3">
    <source>
        <dbReference type="Proteomes" id="UP000515789"/>
    </source>
</evidence>
<accession>A0A7G5MR53</accession>
<dbReference type="Proteomes" id="UP000515789">
    <property type="component" value="Chromosome"/>
</dbReference>
<dbReference type="EMBL" id="CP039126">
    <property type="protein sequence ID" value="QMW77096.1"/>
    <property type="molecule type" value="Genomic_DNA"/>
</dbReference>
<name>A0A7G5MR53_9FIRM</name>
<dbReference type="RefSeq" id="WP_018597228.1">
    <property type="nucleotide sequence ID" value="NZ_CABLBP010000042.1"/>
</dbReference>
<protein>
    <recommendedName>
        <fullName evidence="4">DUF1492 domain-containing protein</fullName>
    </recommendedName>
</protein>
<proteinExistence type="predicted"/>
<sequence length="130" mass="14841">MTEKELKQIGVNKRRLVQLKTKYEDLCSKYGISAVQSDGMPHGMGGTQSGMATVEEKVDIERMISALRKENRELIERACDYIKTIPDGYIKAVLSYRYIHCFDIVETAAVVGLSMWECEQICKVHFNNVF</sequence>
<gene>
    <name evidence="1" type="ORF">E5259_05480</name>
    <name evidence="2" type="ORF">E5259_19220</name>
</gene>
<evidence type="ECO:0008006" key="4">
    <source>
        <dbReference type="Google" id="ProtNLM"/>
    </source>
</evidence>
<dbReference type="AlphaFoldDB" id="A0A7G5MR53"/>
<evidence type="ECO:0000313" key="1">
    <source>
        <dbReference type="EMBL" id="QMW77096.1"/>
    </source>
</evidence>
<dbReference type="EMBL" id="CP039126">
    <property type="protein sequence ID" value="QMW79557.1"/>
    <property type="molecule type" value="Genomic_DNA"/>
</dbReference>
<dbReference type="GeneID" id="75055090"/>
<reference evidence="1 3" key="1">
    <citation type="submission" date="2019-04" db="EMBL/GenBank/DDBJ databases">
        <authorList>
            <person name="Schori C."/>
            <person name="Ahrens C."/>
        </authorList>
    </citation>
    <scope>NUCLEOTIDE SEQUENCE [LARGE SCALE GENOMIC DNA]</scope>
    <source>
        <strain evidence="1 3">DSM 2950</strain>
    </source>
</reference>
<organism evidence="1 3">
    <name type="scientific">Blautia producta</name>
    <dbReference type="NCBI Taxonomy" id="33035"/>
    <lineage>
        <taxon>Bacteria</taxon>
        <taxon>Bacillati</taxon>
        <taxon>Bacillota</taxon>
        <taxon>Clostridia</taxon>
        <taxon>Lachnospirales</taxon>
        <taxon>Lachnospiraceae</taxon>
        <taxon>Blautia</taxon>
    </lineage>
</organism>